<accession>A0A949K1Z2</accession>
<proteinExistence type="predicted"/>
<dbReference type="InterPro" id="IPR007295">
    <property type="entry name" value="DUF402"/>
</dbReference>
<dbReference type="PANTHER" id="PTHR39159">
    <property type="match status" value="1"/>
</dbReference>
<dbReference type="Gene3D" id="2.40.380.10">
    <property type="entry name" value="FomD-like"/>
    <property type="match status" value="1"/>
</dbReference>
<reference evidence="3" key="1">
    <citation type="submission" date="2021-06" db="EMBL/GenBank/DDBJ databases">
        <title>Description of novel taxa of the family Lachnospiraceae.</title>
        <authorList>
            <person name="Chaplin A.V."/>
            <person name="Sokolova S.R."/>
            <person name="Pikina A.P."/>
            <person name="Korzhanova M."/>
            <person name="Belova V."/>
            <person name="Korostin D."/>
            <person name="Efimov B.A."/>
        </authorList>
    </citation>
    <scope>NUCLEOTIDE SEQUENCE</scope>
    <source>
        <strain evidence="3">ASD5720</strain>
    </source>
</reference>
<dbReference type="GO" id="GO:0016787">
    <property type="term" value="F:hydrolase activity"/>
    <property type="evidence" value="ECO:0007669"/>
    <property type="project" value="UniProtKB-KW"/>
</dbReference>
<gene>
    <name evidence="3" type="ORF">KTH89_18190</name>
</gene>
<feature type="domain" description="DUF402" evidence="2">
    <location>
        <begin position="9"/>
        <end position="147"/>
    </location>
</feature>
<name>A0A949K1Z2_9FIRM</name>
<dbReference type="Pfam" id="PF04167">
    <property type="entry name" value="DUF402"/>
    <property type="match status" value="1"/>
</dbReference>
<organism evidence="3 4">
    <name type="scientific">Diplocloster agilis</name>
    <dbReference type="NCBI Taxonomy" id="2850323"/>
    <lineage>
        <taxon>Bacteria</taxon>
        <taxon>Bacillati</taxon>
        <taxon>Bacillota</taxon>
        <taxon>Clostridia</taxon>
        <taxon>Lachnospirales</taxon>
        <taxon>Lachnospiraceae</taxon>
        <taxon>Diplocloster</taxon>
    </lineage>
</organism>
<dbReference type="InterPro" id="IPR035930">
    <property type="entry name" value="FomD-like_sf"/>
</dbReference>
<protein>
    <submittedName>
        <fullName evidence="3">DUF402 domain-containing protein</fullName>
    </submittedName>
</protein>
<evidence type="ECO:0000313" key="3">
    <source>
        <dbReference type="EMBL" id="MBU9738476.1"/>
    </source>
</evidence>
<dbReference type="EMBL" id="JAHQCW010000035">
    <property type="protein sequence ID" value="MBU9738476.1"/>
    <property type="molecule type" value="Genomic_DNA"/>
</dbReference>
<comment type="caution">
    <text evidence="3">The sequence shown here is derived from an EMBL/GenBank/DDBJ whole genome shotgun (WGS) entry which is preliminary data.</text>
</comment>
<dbReference type="PANTHER" id="PTHR39159:SF1">
    <property type="entry name" value="UPF0374 PROTEIN YGAC"/>
    <property type="match status" value="1"/>
</dbReference>
<dbReference type="Proteomes" id="UP000712157">
    <property type="component" value="Unassembled WGS sequence"/>
</dbReference>
<keyword evidence="1" id="KW-0378">Hydrolase</keyword>
<evidence type="ECO:0000256" key="1">
    <source>
        <dbReference type="ARBA" id="ARBA00022801"/>
    </source>
</evidence>
<evidence type="ECO:0000259" key="2">
    <source>
        <dbReference type="Pfam" id="PF04167"/>
    </source>
</evidence>
<dbReference type="SUPFAM" id="SSF159234">
    <property type="entry name" value="FomD-like"/>
    <property type="match status" value="1"/>
</dbReference>
<dbReference type="AlphaFoldDB" id="A0A949K1Z2"/>
<keyword evidence="4" id="KW-1185">Reference proteome</keyword>
<dbReference type="InterPro" id="IPR050212">
    <property type="entry name" value="Ntdp-like"/>
</dbReference>
<evidence type="ECO:0000313" key="4">
    <source>
        <dbReference type="Proteomes" id="UP000712157"/>
    </source>
</evidence>
<sequence length="159" mass="18915">METQPILYRKRLIPSECFELKDDQILYRDDRIIVTKWNTIRPKKDLDHGYSCYFMKKGFKVSRFYGHENQHVCWYCDIIDTAYDAELNAYTFTDLLVDVILTPDGSIKVVDVDELADAMENKLISQSMLLRALRRLDYLLSIIYQDRFGDLQREILTRE</sequence>